<gene>
    <name evidence="2" type="ORF">OJ253_806</name>
</gene>
<dbReference type="Proteomes" id="UP001067231">
    <property type="component" value="Unassembled WGS sequence"/>
</dbReference>
<evidence type="ECO:0000313" key="2">
    <source>
        <dbReference type="EMBL" id="KAJ1611752.1"/>
    </source>
</evidence>
<reference evidence="2" key="1">
    <citation type="submission" date="2022-10" db="EMBL/GenBank/DDBJ databases">
        <title>Adaptive evolution leads to modifications in subtelomeric GC content in a zoonotic Cryptosporidium species.</title>
        <authorList>
            <person name="Li J."/>
            <person name="Feng Y."/>
            <person name="Xiao L."/>
        </authorList>
    </citation>
    <scope>NUCLEOTIDE SEQUENCE</scope>
    <source>
        <strain evidence="2">33844</strain>
    </source>
</reference>
<dbReference type="AlphaFoldDB" id="A0A9D5DPW9"/>
<comment type="caution">
    <text evidence="2">The sequence shown here is derived from an EMBL/GenBank/DDBJ whole genome shotgun (WGS) entry which is preliminary data.</text>
</comment>
<dbReference type="EMBL" id="JAPCXC010000011">
    <property type="protein sequence ID" value="KAJ1611752.1"/>
    <property type="molecule type" value="Genomic_DNA"/>
</dbReference>
<dbReference type="OrthoDB" id="340461at2759"/>
<protein>
    <submittedName>
        <fullName evidence="2">Uncharacterized protein</fullName>
    </submittedName>
</protein>
<name>A0A9D5DPW9_9CRYT</name>
<accession>A0A9D5DPW9</accession>
<feature type="region of interest" description="Disordered" evidence="1">
    <location>
        <begin position="623"/>
        <end position="648"/>
    </location>
</feature>
<evidence type="ECO:0000256" key="1">
    <source>
        <dbReference type="SAM" id="MobiDB-lite"/>
    </source>
</evidence>
<proteinExistence type="predicted"/>
<sequence length="1033" mass="116806">MNVWSLKRFSSATGSYVTSCSNSIGYFAYSLNSKIIIFDVNSMIDGSNGNIMLRSNSFNRVIIDIQNEIKNIRPWNDLNFNSSQDSNKSPEISFNVRIKSVFVNDLHWGPYFPGRWSLLFSSLNNGLIHLWLIPNIDSYSLASYSPVPCFELVDLLYSSLTDSKGNRVIEFDWETMITLHGKFSQAFCSEFMLNTSTPMMNSPVLSVQETEVATQFDGMFLFSACWNGFIAIYEVSIHQDPFGSCKETMSRIISPEQYDLSPFLPILPKTSCRPLILTQIPNKKPGEIVTSCLITDFRQSEGEFLFQIYIGTSEGKIHMLRFSLAQESRKIKCLKQNLIHKSHPSIPITQLSYAPILNDGAREEELLLALEGTKIFLGRINITNMTCKILKPNDPSLNNIHQMPIKSVKFMEDVIHKELVEILCLTVDQSGLGALHTVNLTTNSFHSFQVLTMNRLSTAPSVFPNLDQNIDSTRNDLEGSSQNSNKSFSLESLQNVPSSVQSIKNLNNDFKLISFEGPLVPGQFHNFSRRSPHHFSIAVINSATLNTIRLIIVFNNFSPMDHICSRISSHFANMESQIRVYSDLSDRKCLEKLSRAISQAFTLNDIRLVLAGPLTMNRIPILDETEENPSKSAQETDQPKDAQVSSSSLDLKNSSFLNFKLGKQIGLRAERDKVPEMDDNSDEVLDVFLSVFYETIDSELIKEAISYNLIDDEFPEDYISFFQISKPVFSNLILLIFCYIVEIEPFIPKSLEYGIVCTDKSNNFETLSKILNQAVSITDPLVNQPGNPSSSKNDLLSLLFKMLYSIRILNSLRCLVVLLYSRSTETVDPLIIKREELISGYINKLQYYIQLQISQIYNVEALGLQPGLGDSNSIKYIWSRIKNSEPIDLSQICESDQQMREYFSELVGNSCSLVSEPPYNLYKCSHNHQEFIYLNSQENFDPASSSSPEEGRIHSVPICPITLLPVNVFATQKHLSCNSCGRVLFIPAEIAGQTNLESGECRSPQLSVFEKICLQRGYYTCQFCLNITELMEI</sequence>
<organism evidence="2">
    <name type="scientific">Cryptosporidium canis</name>
    <dbReference type="NCBI Taxonomy" id="195482"/>
    <lineage>
        <taxon>Eukaryota</taxon>
        <taxon>Sar</taxon>
        <taxon>Alveolata</taxon>
        <taxon>Apicomplexa</taxon>
        <taxon>Conoidasida</taxon>
        <taxon>Coccidia</taxon>
        <taxon>Eucoccidiorida</taxon>
        <taxon>Eimeriorina</taxon>
        <taxon>Cryptosporidiidae</taxon>
        <taxon>Cryptosporidium</taxon>
    </lineage>
</organism>